<accession>A0A7X0HL22</accession>
<protein>
    <submittedName>
        <fullName evidence="2">Acyl carrier protein</fullName>
    </submittedName>
</protein>
<evidence type="ECO:0000313" key="3">
    <source>
        <dbReference type="Proteomes" id="UP000540423"/>
    </source>
</evidence>
<evidence type="ECO:0000313" key="2">
    <source>
        <dbReference type="EMBL" id="MBB6439652.1"/>
    </source>
</evidence>
<dbReference type="Pfam" id="PF00550">
    <property type="entry name" value="PP-binding"/>
    <property type="match status" value="1"/>
</dbReference>
<dbReference type="SUPFAM" id="SSF47336">
    <property type="entry name" value="ACP-like"/>
    <property type="match status" value="1"/>
</dbReference>
<gene>
    <name evidence="2" type="ORF">HNQ79_006164</name>
</gene>
<reference evidence="2 3" key="1">
    <citation type="submission" date="2020-08" db="EMBL/GenBank/DDBJ databases">
        <title>Genomic Encyclopedia of Type Strains, Phase IV (KMG-IV): sequencing the most valuable type-strain genomes for metagenomic binning, comparative biology and taxonomic classification.</title>
        <authorList>
            <person name="Goeker M."/>
        </authorList>
    </citation>
    <scope>NUCLEOTIDE SEQUENCE [LARGE SCALE GENOMIC DNA]</scope>
    <source>
        <strain evidence="2 3">DSM 40141</strain>
    </source>
</reference>
<dbReference type="RefSeq" id="WP_185036174.1">
    <property type="nucleotide sequence ID" value="NZ_BNBN01000020.1"/>
</dbReference>
<keyword evidence="3" id="KW-1185">Reference proteome</keyword>
<evidence type="ECO:0000259" key="1">
    <source>
        <dbReference type="PROSITE" id="PS50075"/>
    </source>
</evidence>
<feature type="domain" description="Carrier" evidence="1">
    <location>
        <begin position="1"/>
        <end position="78"/>
    </location>
</feature>
<dbReference type="Gene3D" id="1.10.1200.10">
    <property type="entry name" value="ACP-like"/>
    <property type="match status" value="1"/>
</dbReference>
<dbReference type="AlphaFoldDB" id="A0A7X0HL22"/>
<dbReference type="PROSITE" id="PS50075">
    <property type="entry name" value="CARRIER"/>
    <property type="match status" value="1"/>
</dbReference>
<sequence length="89" mass="9836">MSTATYDMLVTKMTENLGVDASRVRPDATFADLELDSLAALELGVILEEDLGLTFDLDELRREEMTFGQFSAHVERLLAEKRSAAVDAV</sequence>
<comment type="caution">
    <text evidence="2">The sequence shown here is derived from an EMBL/GenBank/DDBJ whole genome shotgun (WGS) entry which is preliminary data.</text>
</comment>
<dbReference type="EMBL" id="JACHEM010000025">
    <property type="protein sequence ID" value="MBB6439652.1"/>
    <property type="molecule type" value="Genomic_DNA"/>
</dbReference>
<organism evidence="2 3">
    <name type="scientific">Streptomyces candidus</name>
    <dbReference type="NCBI Taxonomy" id="67283"/>
    <lineage>
        <taxon>Bacteria</taxon>
        <taxon>Bacillati</taxon>
        <taxon>Actinomycetota</taxon>
        <taxon>Actinomycetes</taxon>
        <taxon>Kitasatosporales</taxon>
        <taxon>Streptomycetaceae</taxon>
        <taxon>Streptomyces</taxon>
    </lineage>
</organism>
<dbReference type="Proteomes" id="UP000540423">
    <property type="component" value="Unassembled WGS sequence"/>
</dbReference>
<dbReference type="InterPro" id="IPR036736">
    <property type="entry name" value="ACP-like_sf"/>
</dbReference>
<proteinExistence type="predicted"/>
<dbReference type="InterPro" id="IPR009081">
    <property type="entry name" value="PP-bd_ACP"/>
</dbReference>
<name>A0A7X0HL22_9ACTN</name>